<reference evidence="2" key="1">
    <citation type="submission" date="2022-11" db="UniProtKB">
        <authorList>
            <consortium name="WormBaseParasite"/>
        </authorList>
    </citation>
    <scope>IDENTIFICATION</scope>
</reference>
<evidence type="ECO:0000313" key="1">
    <source>
        <dbReference type="Proteomes" id="UP000887565"/>
    </source>
</evidence>
<sequence>MRTGIAGNCHRGCGFLGDSSLCDSQGVTGIVMAIETNRTGVARIVAVIGGIASAGRRGKGLRAQPRKRIHA</sequence>
<accession>A0A915I501</accession>
<dbReference type="WBParaSite" id="nRc.2.0.1.t08915-RA">
    <property type="protein sequence ID" value="nRc.2.0.1.t08915-RA"/>
    <property type="gene ID" value="nRc.2.0.1.g08915"/>
</dbReference>
<proteinExistence type="predicted"/>
<keyword evidence="1" id="KW-1185">Reference proteome</keyword>
<organism evidence="1 2">
    <name type="scientific">Romanomermis culicivorax</name>
    <name type="common">Nematode worm</name>
    <dbReference type="NCBI Taxonomy" id="13658"/>
    <lineage>
        <taxon>Eukaryota</taxon>
        <taxon>Metazoa</taxon>
        <taxon>Ecdysozoa</taxon>
        <taxon>Nematoda</taxon>
        <taxon>Enoplea</taxon>
        <taxon>Dorylaimia</taxon>
        <taxon>Mermithida</taxon>
        <taxon>Mermithoidea</taxon>
        <taxon>Mermithidae</taxon>
        <taxon>Romanomermis</taxon>
    </lineage>
</organism>
<evidence type="ECO:0000313" key="2">
    <source>
        <dbReference type="WBParaSite" id="nRc.2.0.1.t08915-RA"/>
    </source>
</evidence>
<dbReference type="AlphaFoldDB" id="A0A915I501"/>
<dbReference type="Proteomes" id="UP000887565">
    <property type="component" value="Unplaced"/>
</dbReference>
<protein>
    <submittedName>
        <fullName evidence="2">Uncharacterized protein</fullName>
    </submittedName>
</protein>
<name>A0A915I501_ROMCU</name>